<feature type="compositionally biased region" description="Polar residues" evidence="1">
    <location>
        <begin position="597"/>
        <end position="620"/>
    </location>
</feature>
<dbReference type="Proteomes" id="UP000683925">
    <property type="component" value="Unassembled WGS sequence"/>
</dbReference>
<keyword evidence="2" id="KW-0472">Membrane</keyword>
<feature type="transmembrane region" description="Helical" evidence="2">
    <location>
        <begin position="401"/>
        <end position="418"/>
    </location>
</feature>
<proteinExistence type="predicted"/>
<feature type="transmembrane region" description="Helical" evidence="2">
    <location>
        <begin position="28"/>
        <end position="48"/>
    </location>
</feature>
<evidence type="ECO:0000313" key="3">
    <source>
        <dbReference type="EMBL" id="CAD8178104.1"/>
    </source>
</evidence>
<feature type="compositionally biased region" description="Low complexity" evidence="1">
    <location>
        <begin position="798"/>
        <end position="833"/>
    </location>
</feature>
<comment type="caution">
    <text evidence="3">The sequence shown here is derived from an EMBL/GenBank/DDBJ whole genome shotgun (WGS) entry which is preliminary data.</text>
</comment>
<feature type="region of interest" description="Disordered" evidence="1">
    <location>
        <begin position="590"/>
        <end position="622"/>
    </location>
</feature>
<accession>A0A8S1VL44</accession>
<keyword evidence="4" id="KW-1185">Reference proteome</keyword>
<dbReference type="OMA" id="NYYQTDV"/>
<sequence>MEFESRQFISQSEFNRSEKLTLTTIQQYVSIIVLLLALGDAIMLFVINGFVLNYITLSFAIINALIVLICIATLVWNNQQKTYLASTEDEWGELTDNFNGRLLFFLTILMAVAEFVFFILIILSSDYIQGLYQSEKIGNDYQKFDKVVSVMKPIILIFSILIVVGLTYTIHNFYQMTISSITSRFNIYLLCIAVSLTCWGSVYLLKGMNIYPISAILNLIILGLILLAVISNTWKIKGLLMILAALQILIIPVLLGFQAEYIRDFQEQQESNIANCQQQMNNLSESYLSEHSCASKYIKDIQTQNCPDGQKECSIYSTTCDRDAQVQRWEEQTTDPADHPLGCLNLNCCKTVSNIFTKDLLILIMLSLATPLFLFALILFEFHLSRRTRSDKTLGRNIETLFLLLFIGTIVFGVLLLVNNYTPIPLKKEINFDQPAKAVKAKEFAKIQTRMCQSITQLVGNRVELSSECKSTTNCPLNKVETGKKETNILFGLWVKGVQQFKRKEATTYQTLAAAKFLWPNYDGNELDFFAIIGKLEYVQQYLDDVQVCYQVGLKDLTINLYQNVVDIPIEEKNSKVYHYSMFSHFADTAAKPTEPSKGSPTTSDKGSTDPKSQATSTQPKCEIPNCQECKDQQCTTCKTGFDKDDERGCKYTGKLGLSESIQVQLFKEMKSKVSGFVVGEIKKEEDIIYTQYPIQEAKICWSQEGLDKPICDVATPKGEYKLQISTFDVADYSTQIFQPTTGLITVAAIGYDDYVQPQVVQFQEEINFGTILMRSNVTIPKVQTTTTPPPKSYLHQAETTTTTTKPTTTTTTTEPAKPTSTTTTTTSGTTSKEPAKEQPKEPAKEQPKEPAKEQPKEPAKEQSKEAAKTEGGCKSGEYLDARKKCQSTGCTNVPFCKFCDKNNKCISCQAEYQLQADKSCLPENGCSKPYSQNQCLKCSKEKEKCDQNYCDAFSTFDNGQCKQAYKICTTKIQNCAVCTKENKCAVCEQGYKVVNGECKLGDFSQIFQINYYQTDVYVVDVMNWNNLEAAKVDLRVGSCGSFQVYGTAKTDSNGKVTFTRLVKGSQYNFIVTHPDYSQNCYEFSDKEVTIVPLSKKLKSGQVRIVLEWYNPDINLDLQLSFNPTDASNCLVGYLDNECTGAKFGKSSDEEYSFEAIEINALVLSKYLIFVQNFGDKENYQEKLISSNAHIKYYVADKDDPAVTFVVPNDKQSEIVGTTEALKTEWLAWLVGCIDANESEIPESLFSQNGVWWTASLNKWYPEIPQKTSQNYFPSPKICDV</sequence>
<name>A0A8S1VL44_PAROT</name>
<protein>
    <submittedName>
        <fullName evidence="3">Uncharacterized protein</fullName>
    </submittedName>
</protein>
<feature type="transmembrane region" description="Helical" evidence="2">
    <location>
        <begin position="154"/>
        <end position="173"/>
    </location>
</feature>
<evidence type="ECO:0000256" key="1">
    <source>
        <dbReference type="SAM" id="MobiDB-lite"/>
    </source>
</evidence>
<feature type="transmembrane region" description="Helical" evidence="2">
    <location>
        <begin position="102"/>
        <end position="123"/>
    </location>
</feature>
<feature type="transmembrane region" description="Helical" evidence="2">
    <location>
        <begin position="210"/>
        <end position="231"/>
    </location>
</feature>
<reference evidence="3" key="1">
    <citation type="submission" date="2021-01" db="EMBL/GenBank/DDBJ databases">
        <authorList>
            <consortium name="Genoscope - CEA"/>
            <person name="William W."/>
        </authorList>
    </citation>
    <scope>NUCLEOTIDE SEQUENCE</scope>
</reference>
<gene>
    <name evidence="3" type="ORF">POCTA_138.1.T0700148</name>
</gene>
<feature type="region of interest" description="Disordered" evidence="1">
    <location>
        <begin position="783"/>
        <end position="869"/>
    </location>
</feature>
<keyword evidence="2" id="KW-0812">Transmembrane</keyword>
<feature type="transmembrane region" description="Helical" evidence="2">
    <location>
        <begin position="54"/>
        <end position="76"/>
    </location>
</feature>
<evidence type="ECO:0000313" key="4">
    <source>
        <dbReference type="Proteomes" id="UP000683925"/>
    </source>
</evidence>
<feature type="compositionally biased region" description="Basic and acidic residues" evidence="1">
    <location>
        <begin position="834"/>
        <end position="869"/>
    </location>
</feature>
<feature type="transmembrane region" description="Helical" evidence="2">
    <location>
        <begin position="360"/>
        <end position="380"/>
    </location>
</feature>
<organism evidence="3 4">
    <name type="scientific">Paramecium octaurelia</name>
    <dbReference type="NCBI Taxonomy" id="43137"/>
    <lineage>
        <taxon>Eukaryota</taxon>
        <taxon>Sar</taxon>
        <taxon>Alveolata</taxon>
        <taxon>Ciliophora</taxon>
        <taxon>Intramacronucleata</taxon>
        <taxon>Oligohymenophorea</taxon>
        <taxon>Peniculida</taxon>
        <taxon>Parameciidae</taxon>
        <taxon>Paramecium</taxon>
    </lineage>
</organism>
<keyword evidence="2" id="KW-1133">Transmembrane helix</keyword>
<evidence type="ECO:0000256" key="2">
    <source>
        <dbReference type="SAM" id="Phobius"/>
    </source>
</evidence>
<feature type="transmembrane region" description="Helical" evidence="2">
    <location>
        <begin position="185"/>
        <end position="204"/>
    </location>
</feature>
<feature type="transmembrane region" description="Helical" evidence="2">
    <location>
        <begin position="238"/>
        <end position="257"/>
    </location>
</feature>
<dbReference type="OrthoDB" id="293292at2759"/>
<dbReference type="EMBL" id="CAJJDP010000069">
    <property type="protein sequence ID" value="CAD8178104.1"/>
    <property type="molecule type" value="Genomic_DNA"/>
</dbReference>